<feature type="site" description="Increases basicity of active site His" evidence="2">
    <location>
        <position position="113"/>
    </location>
</feature>
<dbReference type="STRING" id="1440763.BJI69_13005"/>
<keyword evidence="5" id="KW-1185">Reference proteome</keyword>
<dbReference type="CDD" id="cd03360">
    <property type="entry name" value="LbH_AT_putative"/>
    <property type="match status" value="1"/>
</dbReference>
<sequence length="187" mass="18949">MGMARRDLAFVVEAAHRREETLNGIAVHTLESGECDGWPFVAAVGDPALRERVVALCEVRGMTAVTLCDPSVQRHDSVRIGDGGIIAPGAVLTVDITLGDHVHVNIGASISHDAVLGSFSIVSPGARIAGHVTLGRRVFVGVGATIINGTPGAPLVVGDDAVIAAGACVVGPVAKGIRVMGVPAKAG</sequence>
<dbReference type="AlphaFoldDB" id="A0A1L3EUN0"/>
<dbReference type="KEGG" id="lrz:BJI69_13005"/>
<gene>
    <name evidence="4" type="ORF">BJI69_13005</name>
</gene>
<evidence type="ECO:0000313" key="5">
    <source>
        <dbReference type="Proteomes" id="UP000182987"/>
    </source>
</evidence>
<organism evidence="4 5">
    <name type="scientific">Luteibacter rhizovicinus DSM 16549</name>
    <dbReference type="NCBI Taxonomy" id="1440763"/>
    <lineage>
        <taxon>Bacteria</taxon>
        <taxon>Pseudomonadati</taxon>
        <taxon>Pseudomonadota</taxon>
        <taxon>Gammaproteobacteria</taxon>
        <taxon>Lysobacterales</taxon>
        <taxon>Rhodanobacteraceae</taxon>
        <taxon>Luteibacter</taxon>
    </lineage>
</organism>
<feature type="binding site" evidence="3">
    <location>
        <position position="45"/>
    </location>
    <ligand>
        <name>substrate</name>
    </ligand>
</feature>
<reference evidence="5" key="1">
    <citation type="submission" date="2016-09" db="EMBL/GenBank/DDBJ databases">
        <authorList>
            <person name="Lysoe E."/>
        </authorList>
    </citation>
    <scope>NUCLEOTIDE SEQUENCE [LARGE SCALE GENOMIC DNA]</scope>
    <source>
        <strain evidence="5">LJ96T</strain>
    </source>
</reference>
<dbReference type="InterPro" id="IPR050179">
    <property type="entry name" value="Trans_hexapeptide_repeat"/>
</dbReference>
<dbReference type="EMBL" id="CP017480">
    <property type="protein sequence ID" value="APG04724.1"/>
    <property type="molecule type" value="Genomic_DNA"/>
</dbReference>
<feature type="active site" description="Proton acceptor" evidence="2">
    <location>
        <position position="112"/>
    </location>
</feature>
<dbReference type="PANTHER" id="PTHR43300:SF7">
    <property type="entry name" value="UDP-N-ACETYLBACILLOSAMINE N-ACETYLTRANSFERASE"/>
    <property type="match status" value="1"/>
</dbReference>
<proteinExistence type="inferred from homology"/>
<dbReference type="SUPFAM" id="SSF51161">
    <property type="entry name" value="Trimeric LpxA-like enzymes"/>
    <property type="match status" value="1"/>
</dbReference>
<dbReference type="Gene3D" id="2.160.10.10">
    <property type="entry name" value="Hexapeptide repeat proteins"/>
    <property type="match status" value="1"/>
</dbReference>
<evidence type="ECO:0000313" key="4">
    <source>
        <dbReference type="EMBL" id="APG04724.1"/>
    </source>
</evidence>
<evidence type="ECO:0000256" key="1">
    <source>
        <dbReference type="ARBA" id="ARBA00007274"/>
    </source>
</evidence>
<comment type="similarity">
    <text evidence="1">Belongs to the transferase hexapeptide repeat family.</text>
</comment>
<dbReference type="PANTHER" id="PTHR43300">
    <property type="entry name" value="ACETYLTRANSFERASE"/>
    <property type="match status" value="1"/>
</dbReference>
<protein>
    <recommendedName>
        <fullName evidence="6">Acetyltransferase</fullName>
    </recommendedName>
</protein>
<evidence type="ECO:0008006" key="6">
    <source>
        <dbReference type="Google" id="ProtNLM"/>
    </source>
</evidence>
<accession>A0A1L3EUN0</accession>
<dbReference type="InterPro" id="IPR011004">
    <property type="entry name" value="Trimer_LpxA-like_sf"/>
</dbReference>
<name>A0A1L3EUN0_9GAMM</name>
<evidence type="ECO:0000256" key="2">
    <source>
        <dbReference type="PIRSR" id="PIRSR620019-1"/>
    </source>
</evidence>
<dbReference type="Proteomes" id="UP000182987">
    <property type="component" value="Chromosome"/>
</dbReference>
<dbReference type="InterPro" id="IPR020019">
    <property type="entry name" value="AcTrfase_PglD-like"/>
</dbReference>
<evidence type="ECO:0000256" key="3">
    <source>
        <dbReference type="PIRSR" id="PIRSR620019-2"/>
    </source>
</evidence>